<proteinExistence type="predicted"/>
<dbReference type="Proteomes" id="UP000177152">
    <property type="component" value="Unassembled WGS sequence"/>
</dbReference>
<organism evidence="2 3">
    <name type="scientific">Candidatus Sungbacteria bacterium RIFCSPHIGHO2_01_FULL_47_32</name>
    <dbReference type="NCBI Taxonomy" id="1802264"/>
    <lineage>
        <taxon>Bacteria</taxon>
        <taxon>Candidatus Sungiibacteriota</taxon>
    </lineage>
</organism>
<dbReference type="Pfam" id="PF00456">
    <property type="entry name" value="Transketolase_N"/>
    <property type="match status" value="1"/>
</dbReference>
<evidence type="ECO:0000313" key="2">
    <source>
        <dbReference type="EMBL" id="OGZ95119.1"/>
    </source>
</evidence>
<dbReference type="Gene3D" id="3.40.50.970">
    <property type="match status" value="1"/>
</dbReference>
<dbReference type="CDD" id="cd02012">
    <property type="entry name" value="TPP_TK"/>
    <property type="match status" value="1"/>
</dbReference>
<evidence type="ECO:0000313" key="3">
    <source>
        <dbReference type="Proteomes" id="UP000177152"/>
    </source>
</evidence>
<protein>
    <submittedName>
        <fullName evidence="2">Transketolase</fullName>
    </submittedName>
</protein>
<dbReference type="EMBL" id="MHQC01000017">
    <property type="protein sequence ID" value="OGZ95119.1"/>
    <property type="molecule type" value="Genomic_DNA"/>
</dbReference>
<sequence length="278" mass="30781">MEQPKFESIDFYQAKSREMRESILRIIADSKTASHIGSSFSPVDIMSVLFHGVMRIDPKYPEHPDRDRFIMSKGHAAAALYAVLHQRGFLSKDDLLKFYQDGSTLGGHPSYRCVPGVEATSGSLGHGLPIGLGMALAGKRDAKDYRVFVLLSDGECDEGSNWEAILAAGHFGLDNLVVIVDYNKIQSFGSVKEVMDLEPLADKFKAFRWATREIDGHDTSEIISAMKSVPFETGKPTCIIAHTIKGKGVSFMENQLAWHYKTPQGEEVVQALRELEAS</sequence>
<feature type="domain" description="Transketolase N-terminal" evidence="1">
    <location>
        <begin position="31"/>
        <end position="273"/>
    </location>
</feature>
<dbReference type="InterPro" id="IPR005474">
    <property type="entry name" value="Transketolase_N"/>
</dbReference>
<accession>A0A1G2K6P8</accession>
<dbReference type="InterPro" id="IPR029061">
    <property type="entry name" value="THDP-binding"/>
</dbReference>
<gene>
    <name evidence="2" type="ORF">A2633_06320</name>
</gene>
<evidence type="ECO:0000259" key="1">
    <source>
        <dbReference type="Pfam" id="PF00456"/>
    </source>
</evidence>
<name>A0A1G2K6P8_9BACT</name>
<dbReference type="PANTHER" id="PTHR47514:SF2">
    <property type="entry name" value="TRANSKETOLASE"/>
    <property type="match status" value="1"/>
</dbReference>
<comment type="caution">
    <text evidence="2">The sequence shown here is derived from an EMBL/GenBank/DDBJ whole genome shotgun (WGS) entry which is preliminary data.</text>
</comment>
<dbReference type="AlphaFoldDB" id="A0A1G2K6P8"/>
<dbReference type="SUPFAM" id="SSF52518">
    <property type="entry name" value="Thiamin diphosphate-binding fold (THDP-binding)"/>
    <property type="match status" value="1"/>
</dbReference>
<dbReference type="PANTHER" id="PTHR47514">
    <property type="entry name" value="TRANSKETOLASE N-TERMINAL SECTION-RELATED"/>
    <property type="match status" value="1"/>
</dbReference>
<reference evidence="2 3" key="1">
    <citation type="journal article" date="2016" name="Nat. Commun.">
        <title>Thousands of microbial genomes shed light on interconnected biogeochemical processes in an aquifer system.</title>
        <authorList>
            <person name="Anantharaman K."/>
            <person name="Brown C.T."/>
            <person name="Hug L.A."/>
            <person name="Sharon I."/>
            <person name="Castelle C.J."/>
            <person name="Probst A.J."/>
            <person name="Thomas B.C."/>
            <person name="Singh A."/>
            <person name="Wilkins M.J."/>
            <person name="Karaoz U."/>
            <person name="Brodie E.L."/>
            <person name="Williams K.H."/>
            <person name="Hubbard S.S."/>
            <person name="Banfield J.F."/>
        </authorList>
    </citation>
    <scope>NUCLEOTIDE SEQUENCE [LARGE SCALE GENOMIC DNA]</scope>
</reference>